<dbReference type="WBParaSite" id="Csp11.Scaffold628.g7174.t1">
    <property type="protein sequence ID" value="Csp11.Scaffold628.g7174.t1"/>
    <property type="gene ID" value="Csp11.Scaffold628.g7174"/>
</dbReference>
<evidence type="ECO:0000259" key="2">
    <source>
        <dbReference type="SMART" id="SM00213"/>
    </source>
</evidence>
<evidence type="ECO:0000313" key="3">
    <source>
        <dbReference type="Proteomes" id="UP000095282"/>
    </source>
</evidence>
<dbReference type="SMART" id="SM00213">
    <property type="entry name" value="UBQ"/>
    <property type="match status" value="3"/>
</dbReference>
<dbReference type="PANTHER" id="PTHR10562">
    <property type="entry name" value="SMALL UBIQUITIN-RELATED MODIFIER"/>
    <property type="match status" value="1"/>
</dbReference>
<feature type="domain" description="Ubiquitin-like" evidence="2">
    <location>
        <begin position="102"/>
        <end position="172"/>
    </location>
</feature>
<dbReference type="InterPro" id="IPR022617">
    <property type="entry name" value="Rad60/SUMO-like_dom"/>
</dbReference>
<organism evidence="3 4">
    <name type="scientific">Caenorhabditis tropicalis</name>
    <dbReference type="NCBI Taxonomy" id="1561998"/>
    <lineage>
        <taxon>Eukaryota</taxon>
        <taxon>Metazoa</taxon>
        <taxon>Ecdysozoa</taxon>
        <taxon>Nematoda</taxon>
        <taxon>Chromadorea</taxon>
        <taxon>Rhabditida</taxon>
        <taxon>Rhabditina</taxon>
        <taxon>Rhabditomorpha</taxon>
        <taxon>Rhabditoidea</taxon>
        <taxon>Rhabditidae</taxon>
        <taxon>Peloderinae</taxon>
        <taxon>Caenorhabditis</taxon>
    </lineage>
</organism>
<protein>
    <submittedName>
        <fullName evidence="4">Rad60-SLD domain-containing protein</fullName>
    </submittedName>
</protein>
<evidence type="ECO:0000256" key="1">
    <source>
        <dbReference type="ARBA" id="ARBA00009185"/>
    </source>
</evidence>
<dbReference type="AlphaFoldDB" id="A0A1I7TLR4"/>
<comment type="similarity">
    <text evidence="1">Belongs to the ubiquitin family. SUMO subfamily.</text>
</comment>
<dbReference type="CDD" id="cd01763">
    <property type="entry name" value="Ubl_SUMO_like"/>
    <property type="match status" value="3"/>
</dbReference>
<evidence type="ECO:0000313" key="4">
    <source>
        <dbReference type="WBParaSite" id="Csp11.Scaffold628.g7174.t1"/>
    </source>
</evidence>
<dbReference type="InterPro" id="IPR000626">
    <property type="entry name" value="Ubiquitin-like_dom"/>
</dbReference>
<feature type="domain" description="Ubiquitin-like" evidence="2">
    <location>
        <begin position="197"/>
        <end position="270"/>
    </location>
</feature>
<dbReference type="Pfam" id="PF11976">
    <property type="entry name" value="Rad60-SLD"/>
    <property type="match status" value="1"/>
</dbReference>
<sequence length="360" mass="42199">MSHTDSDDDDCPPIFLINVLNEDFIEDGYAMEIDEQFSSLMLEYAQKRQLENVGSSDFVFTYKGKTVDSTDTPRSLCMKSEDAIEVHMPSKHKMEDHNEISVQLFYTKDETVWRFPIEYNSSFSNIMKEHASEHGAKVEDFIFSFKGRPFKAENTPKQLRMSEDDVILVEEIKRPENLQLRKRVIRKPKKSQQPTPIILKLVTKFGNKTEIFRETSFDHPIESLLRQFARDLGEPFEKFSFVYKDRTIFEGHSPKLLEMKDYDTIDVILDRNYEKIANEVAIKNFPDRVMIHIIRENAQTVPLSLKYNFPIAKVGKLYAQHFNLLVNRLLFRRAGRRLHKNDTPISIQLKEGEVIQAFFE</sequence>
<name>A0A1I7TLR4_9PELO</name>
<proteinExistence type="inferred from homology"/>
<accession>A0A1I7TLR4</accession>
<dbReference type="Gene3D" id="3.10.20.90">
    <property type="entry name" value="Phosphatidylinositol 3-kinase Catalytic Subunit, Chain A, domain 1"/>
    <property type="match status" value="4"/>
</dbReference>
<dbReference type="Proteomes" id="UP000095282">
    <property type="component" value="Unplaced"/>
</dbReference>
<keyword evidence="3" id="KW-1185">Reference proteome</keyword>
<dbReference type="Pfam" id="PF00240">
    <property type="entry name" value="ubiquitin"/>
    <property type="match status" value="1"/>
</dbReference>
<dbReference type="SUPFAM" id="SSF54236">
    <property type="entry name" value="Ubiquitin-like"/>
    <property type="match status" value="4"/>
</dbReference>
<reference evidence="4" key="1">
    <citation type="submission" date="2016-11" db="UniProtKB">
        <authorList>
            <consortium name="WormBaseParasite"/>
        </authorList>
    </citation>
    <scope>IDENTIFICATION</scope>
</reference>
<feature type="domain" description="Ubiquitin-like" evidence="2">
    <location>
        <begin position="289"/>
        <end position="360"/>
    </location>
</feature>
<dbReference type="InterPro" id="IPR029071">
    <property type="entry name" value="Ubiquitin-like_domsf"/>
</dbReference>